<dbReference type="RefSeq" id="WP_038351497.1">
    <property type="nucleotide sequence ID" value="NZ_CP019962.1"/>
</dbReference>
<dbReference type="InterPro" id="IPR052556">
    <property type="entry name" value="PolySynth_Transporter"/>
</dbReference>
<gene>
    <name evidence="6" type="ORF">B2M23_18660</name>
</gene>
<accession>A0AAC9QXN8</accession>
<feature type="transmembrane region" description="Helical" evidence="5">
    <location>
        <begin position="143"/>
        <end position="161"/>
    </location>
</feature>
<keyword evidence="3 5" id="KW-1133">Transmembrane helix</keyword>
<dbReference type="EMBL" id="CP019962">
    <property type="protein sequence ID" value="ARD67431.1"/>
    <property type="molecule type" value="Genomic_DNA"/>
</dbReference>
<reference evidence="7" key="1">
    <citation type="journal article" date="2017" name="Sci. Rep.">
        <title>Determination of the Genome and Primary Transcriptome of Syngas Fermenting Eubacterium limosum ATCC 8486.</title>
        <authorList>
            <person name="Song Y."/>
            <person name="Shin J."/>
            <person name="Jeong Y."/>
            <person name="Jin S."/>
            <person name="Lee J.K."/>
            <person name="Kim D.R."/>
            <person name="Kim S.C."/>
            <person name="Cho S."/>
            <person name="Cho B.K."/>
        </authorList>
    </citation>
    <scope>NUCLEOTIDE SEQUENCE [LARGE SCALE GENOMIC DNA]</scope>
    <source>
        <strain evidence="7">ATCC 8486</strain>
    </source>
</reference>
<dbReference type="CDD" id="cd13128">
    <property type="entry name" value="MATE_Wzx_like"/>
    <property type="match status" value="1"/>
</dbReference>
<feature type="transmembrane region" description="Helical" evidence="5">
    <location>
        <begin position="355"/>
        <end position="373"/>
    </location>
</feature>
<evidence type="ECO:0000256" key="1">
    <source>
        <dbReference type="ARBA" id="ARBA00004141"/>
    </source>
</evidence>
<evidence type="ECO:0000256" key="2">
    <source>
        <dbReference type="ARBA" id="ARBA00022692"/>
    </source>
</evidence>
<organism evidence="6 7">
    <name type="scientific">Eubacterium limosum</name>
    <dbReference type="NCBI Taxonomy" id="1736"/>
    <lineage>
        <taxon>Bacteria</taxon>
        <taxon>Bacillati</taxon>
        <taxon>Bacillota</taxon>
        <taxon>Clostridia</taxon>
        <taxon>Eubacteriales</taxon>
        <taxon>Eubacteriaceae</taxon>
        <taxon>Eubacterium</taxon>
    </lineage>
</organism>
<evidence type="ECO:0000256" key="5">
    <source>
        <dbReference type="SAM" id="Phobius"/>
    </source>
</evidence>
<dbReference type="AlphaFoldDB" id="A0AAC9QXN8"/>
<comment type="subcellular location">
    <subcellularLocation>
        <location evidence="1">Membrane</location>
        <topology evidence="1">Multi-pass membrane protein</topology>
    </subcellularLocation>
</comment>
<feature type="transmembrane region" description="Helical" evidence="5">
    <location>
        <begin position="210"/>
        <end position="226"/>
    </location>
</feature>
<feature type="transmembrane region" description="Helical" evidence="5">
    <location>
        <begin position="324"/>
        <end position="343"/>
    </location>
</feature>
<dbReference type="KEGG" id="elim:B2M23_18660"/>
<dbReference type="PANTHER" id="PTHR43424:SF1">
    <property type="entry name" value="LOCUS PUTATIVE PROTEIN 1-RELATED"/>
    <property type="match status" value="1"/>
</dbReference>
<feature type="transmembrane region" description="Helical" evidence="5">
    <location>
        <begin position="290"/>
        <end position="312"/>
    </location>
</feature>
<name>A0AAC9QXN8_EUBLI</name>
<feature type="transmembrane region" description="Helical" evidence="5">
    <location>
        <begin position="379"/>
        <end position="398"/>
    </location>
</feature>
<dbReference type="Proteomes" id="UP000192391">
    <property type="component" value="Chromosome"/>
</dbReference>
<feature type="transmembrane region" description="Helical" evidence="5">
    <location>
        <begin position="39"/>
        <end position="59"/>
    </location>
</feature>
<dbReference type="InterPro" id="IPR002797">
    <property type="entry name" value="Polysacc_synth"/>
</dbReference>
<dbReference type="Pfam" id="PF01943">
    <property type="entry name" value="Polysacc_synt"/>
    <property type="match status" value="1"/>
</dbReference>
<sequence length="481" mass="54710">MSSVKKNFAYNSAYQILIMILPLMTAPYIARVIGAEGIGIYSFTYSIAFYFSMFIILGLNNYGNRSIAMVRDDPEKLSKTFWNIYATQFMMAVLVIAFYCIYLFCFVNPAYFTITAIQAIFLLAYAFDINWFFFGVEQFKLTVTRNAIIKLITVVCTFIFVKSSEDLWLYTLILALGMFFSNLILWLFLKRYIYFSKPEWKEMKSHIKPNLVLFIPVIAISLYKVMDKIMLGAMSSMTQTGFYENSEKIINIPQGIITALGTVMLPRMSNLAAKGDKKNSQRYMNLSMEMVMLLACALCFGIAGIAPIFAPIFFGEAFRVCGELISYLAIIILFLSWANVIRTQYLIPQCQDREYIASVFLGAVVNLIINLTLIPKYGAFGAVVGTIFAEAAVALYQTVIVRKELPIGKYFVNSIYFLFIGIAMFGIIRFIGVKLGESIFTICIEIIAGGAFYLICTFVYFIKRKNPVVLNILKQFKFFKN</sequence>
<keyword evidence="4 5" id="KW-0472">Membrane</keyword>
<feature type="transmembrane region" description="Helical" evidence="5">
    <location>
        <begin position="12"/>
        <end position="33"/>
    </location>
</feature>
<keyword evidence="2 5" id="KW-0812">Transmembrane</keyword>
<feature type="transmembrane region" description="Helical" evidence="5">
    <location>
        <begin position="110"/>
        <end position="131"/>
    </location>
</feature>
<feature type="transmembrane region" description="Helical" evidence="5">
    <location>
        <begin position="80"/>
        <end position="104"/>
    </location>
</feature>
<dbReference type="PANTHER" id="PTHR43424">
    <property type="entry name" value="LOCUS PUTATIVE PROTEIN 1-RELATED"/>
    <property type="match status" value="1"/>
</dbReference>
<evidence type="ECO:0000313" key="6">
    <source>
        <dbReference type="EMBL" id="ARD67431.1"/>
    </source>
</evidence>
<feature type="transmembrane region" description="Helical" evidence="5">
    <location>
        <begin position="167"/>
        <end position="189"/>
    </location>
</feature>
<feature type="transmembrane region" description="Helical" evidence="5">
    <location>
        <begin position="410"/>
        <end position="432"/>
    </location>
</feature>
<feature type="transmembrane region" description="Helical" evidence="5">
    <location>
        <begin position="249"/>
        <end position="269"/>
    </location>
</feature>
<evidence type="ECO:0000256" key="4">
    <source>
        <dbReference type="ARBA" id="ARBA00023136"/>
    </source>
</evidence>
<protein>
    <submittedName>
        <fullName evidence="6">Flippase</fullName>
    </submittedName>
</protein>
<feature type="transmembrane region" description="Helical" evidence="5">
    <location>
        <begin position="438"/>
        <end position="462"/>
    </location>
</feature>
<evidence type="ECO:0000256" key="3">
    <source>
        <dbReference type="ARBA" id="ARBA00022989"/>
    </source>
</evidence>
<evidence type="ECO:0000313" key="7">
    <source>
        <dbReference type="Proteomes" id="UP000192391"/>
    </source>
</evidence>
<dbReference type="GO" id="GO:0016020">
    <property type="term" value="C:membrane"/>
    <property type="evidence" value="ECO:0007669"/>
    <property type="project" value="UniProtKB-SubCell"/>
</dbReference>
<proteinExistence type="predicted"/>